<name>A0A160P447_STRLU</name>
<dbReference type="PANTHER" id="PTHR43289:SF34">
    <property type="entry name" value="SERINE_THREONINE-PROTEIN KINASE YBDM-RELATED"/>
    <property type="match status" value="1"/>
</dbReference>
<dbReference type="Pfam" id="PF13360">
    <property type="entry name" value="PQQ_2"/>
    <property type="match status" value="2"/>
</dbReference>
<dbReference type="PANTHER" id="PTHR43289">
    <property type="entry name" value="MITOGEN-ACTIVATED PROTEIN KINASE KINASE KINASE 20-RELATED"/>
    <property type="match status" value="1"/>
</dbReference>
<dbReference type="PROSITE" id="PS00107">
    <property type="entry name" value="PROTEIN_KINASE_ATP"/>
    <property type="match status" value="1"/>
</dbReference>
<reference evidence="8 9" key="1">
    <citation type="journal article" date="2016" name="Genome Announc.">
        <title>Complete Genome Sequence of Thiostrepton-Producing Streptomyces laurentii ATCC 31255.</title>
        <authorList>
            <person name="Doi K."/>
            <person name="Fujino Y."/>
            <person name="Nagayoshi Y."/>
            <person name="Ohshima T."/>
            <person name="Ogata S."/>
        </authorList>
    </citation>
    <scope>NUCLEOTIDE SEQUENCE [LARGE SCALE GENOMIC DNA]</scope>
    <source>
        <strain evidence="8 9">ATCC 31255</strain>
    </source>
</reference>
<evidence type="ECO:0000256" key="6">
    <source>
        <dbReference type="SAM" id="MobiDB-lite"/>
    </source>
</evidence>
<accession>A0A160P447</accession>
<gene>
    <name evidence="8" type="ORF">SLA_4812</name>
</gene>
<evidence type="ECO:0000256" key="1">
    <source>
        <dbReference type="ARBA" id="ARBA00022679"/>
    </source>
</evidence>
<sequence length="787" mass="79465">MLEALPAGPPRLVGPYRLLARLGAGGMGEVHLACRADTPTADPYRMVAVKTVREDLEVDGDFRTRFRREITAARAVDSPYAARLVDADAEAAAPWLATEYVPGPSLAEAVVRTGALPVAAVRALGAALARALDAVHGAQVLHRDLKPANVLLGAGGPKLIDFGIAQAFEATALTSTGLVVGSPGFMSPEHLVGNRAVVPASDVFCLGAVLAFAASGRGPFHDDEMAAVVFRISRAEADLAGVPEELRPLVERCLRLDPAERPSAAELVGLLGGDAGAEPASGSGAFPWPGGVLSLLAEYGEAARLAGEAASSGAGVADLPTLGPAVPYSPTAVGARPVGAASEPEARRRPWGALVAGAVAVAVLATAGAVLLGRQGDQDGSGGQGARGPSAGSGAGAGAGPGASGSPAVKVLDHVVLPYGGEGHPGDFGTAGTDRAARPAGWSPWATKTDVEVSACALTPKTLVCAGSGGAALGLRASDGKKLWSVAPRTAPEDFGVRSSPGYPAVVGDTVYVTGRDGVTAYGADDGKERGKVAAPGPEWAPKGSDLLDGVLYSGFLHRTDETRGLATAVKLDGKGGGTELWRRELGGIPEQVVAARGRVYVTVSGVVPVALDAATGKETARGAGDVQCATMIVHRDAVLCHTSRDGGVPVLDAETLKPRRTLATGFPVGAGPAVNADGTVAVVGGLDGATVITYDLASGRESRRVPNSRLDTADAVFFAGDRVLAAAKQSVQSLPVSGRVEAVRRTRKAPVPDGVDAALLTRAEAVISGGALFQPFDGLVVSGYLP</sequence>
<evidence type="ECO:0000256" key="4">
    <source>
        <dbReference type="ARBA" id="ARBA00022840"/>
    </source>
</evidence>
<keyword evidence="3 8" id="KW-0418">Kinase</keyword>
<dbReference type="Pfam" id="PF00069">
    <property type="entry name" value="Pkinase"/>
    <property type="match status" value="1"/>
</dbReference>
<evidence type="ECO:0000313" key="9">
    <source>
        <dbReference type="Proteomes" id="UP000217676"/>
    </source>
</evidence>
<dbReference type="InterPro" id="IPR011047">
    <property type="entry name" value="Quinoprotein_ADH-like_sf"/>
</dbReference>
<evidence type="ECO:0000256" key="5">
    <source>
        <dbReference type="PROSITE-ProRule" id="PRU10141"/>
    </source>
</evidence>
<dbReference type="SUPFAM" id="SSF56112">
    <property type="entry name" value="Protein kinase-like (PK-like)"/>
    <property type="match status" value="1"/>
</dbReference>
<dbReference type="InterPro" id="IPR017441">
    <property type="entry name" value="Protein_kinase_ATP_BS"/>
</dbReference>
<dbReference type="InterPro" id="IPR008271">
    <property type="entry name" value="Ser/Thr_kinase_AS"/>
</dbReference>
<keyword evidence="9" id="KW-1185">Reference proteome</keyword>
<dbReference type="GO" id="GO:0004674">
    <property type="term" value="F:protein serine/threonine kinase activity"/>
    <property type="evidence" value="ECO:0007669"/>
    <property type="project" value="TreeGrafter"/>
</dbReference>
<feature type="compositionally biased region" description="Gly residues" evidence="6">
    <location>
        <begin position="379"/>
        <end position="403"/>
    </location>
</feature>
<dbReference type="Proteomes" id="UP000217676">
    <property type="component" value="Chromosome"/>
</dbReference>
<evidence type="ECO:0000313" key="8">
    <source>
        <dbReference type="EMBL" id="BAU85696.1"/>
    </source>
</evidence>
<dbReference type="SUPFAM" id="SSF50998">
    <property type="entry name" value="Quinoprotein alcohol dehydrogenase-like"/>
    <property type="match status" value="1"/>
</dbReference>
<dbReference type="InterPro" id="IPR015943">
    <property type="entry name" value="WD40/YVTN_repeat-like_dom_sf"/>
</dbReference>
<evidence type="ECO:0000256" key="2">
    <source>
        <dbReference type="ARBA" id="ARBA00022741"/>
    </source>
</evidence>
<dbReference type="GO" id="GO:0005524">
    <property type="term" value="F:ATP binding"/>
    <property type="evidence" value="ECO:0007669"/>
    <property type="project" value="UniProtKB-UniRule"/>
</dbReference>
<dbReference type="CDD" id="cd14014">
    <property type="entry name" value="STKc_PknB_like"/>
    <property type="match status" value="1"/>
</dbReference>
<dbReference type="InterPro" id="IPR002372">
    <property type="entry name" value="PQQ_rpt_dom"/>
</dbReference>
<dbReference type="SMART" id="SM00220">
    <property type="entry name" value="S_TKc"/>
    <property type="match status" value="1"/>
</dbReference>
<dbReference type="Gene3D" id="2.130.10.10">
    <property type="entry name" value="YVTN repeat-like/Quinoprotein amine dehydrogenase"/>
    <property type="match status" value="1"/>
</dbReference>
<organism evidence="8 9">
    <name type="scientific">Streptomyces laurentii</name>
    <dbReference type="NCBI Taxonomy" id="39478"/>
    <lineage>
        <taxon>Bacteria</taxon>
        <taxon>Bacillati</taxon>
        <taxon>Actinomycetota</taxon>
        <taxon>Actinomycetes</taxon>
        <taxon>Kitasatosporales</taxon>
        <taxon>Streptomycetaceae</taxon>
        <taxon>Streptomyces</taxon>
    </lineage>
</organism>
<keyword evidence="1" id="KW-0808">Transferase</keyword>
<dbReference type="InterPro" id="IPR011009">
    <property type="entry name" value="Kinase-like_dom_sf"/>
</dbReference>
<evidence type="ECO:0000259" key="7">
    <source>
        <dbReference type="PROSITE" id="PS50011"/>
    </source>
</evidence>
<dbReference type="PROSITE" id="PS50011">
    <property type="entry name" value="PROTEIN_KINASE_DOM"/>
    <property type="match status" value="1"/>
</dbReference>
<dbReference type="Gene3D" id="1.10.510.10">
    <property type="entry name" value="Transferase(Phosphotransferase) domain 1"/>
    <property type="match status" value="1"/>
</dbReference>
<dbReference type="EMBL" id="AP017424">
    <property type="protein sequence ID" value="BAU85696.1"/>
    <property type="molecule type" value="Genomic_DNA"/>
</dbReference>
<dbReference type="AlphaFoldDB" id="A0A160P447"/>
<feature type="binding site" evidence="5">
    <location>
        <position position="50"/>
    </location>
    <ligand>
        <name>ATP</name>
        <dbReference type="ChEBI" id="CHEBI:30616"/>
    </ligand>
</feature>
<keyword evidence="4 5" id="KW-0067">ATP-binding</keyword>
<dbReference type="KEGG" id="slau:SLA_4812"/>
<dbReference type="InterPro" id="IPR000719">
    <property type="entry name" value="Prot_kinase_dom"/>
</dbReference>
<dbReference type="PROSITE" id="PS00108">
    <property type="entry name" value="PROTEIN_KINASE_ST"/>
    <property type="match status" value="1"/>
</dbReference>
<proteinExistence type="predicted"/>
<feature type="region of interest" description="Disordered" evidence="6">
    <location>
        <begin position="375"/>
        <end position="405"/>
    </location>
</feature>
<keyword evidence="2 5" id="KW-0547">Nucleotide-binding</keyword>
<dbReference type="Gene3D" id="3.30.200.20">
    <property type="entry name" value="Phosphorylase Kinase, domain 1"/>
    <property type="match status" value="1"/>
</dbReference>
<evidence type="ECO:0000256" key="3">
    <source>
        <dbReference type="ARBA" id="ARBA00022777"/>
    </source>
</evidence>
<protein>
    <submittedName>
        <fullName evidence="8">Serine or threonine protein kinase</fullName>
    </submittedName>
</protein>
<feature type="domain" description="Protein kinase" evidence="7">
    <location>
        <begin position="16"/>
        <end position="281"/>
    </location>
</feature>